<dbReference type="InterPro" id="IPR008936">
    <property type="entry name" value="Rho_GTPase_activation_prot"/>
</dbReference>
<dbReference type="EMBL" id="JOJR01000079">
    <property type="protein sequence ID" value="RCN46452.1"/>
    <property type="molecule type" value="Genomic_DNA"/>
</dbReference>
<evidence type="ECO:0000313" key="2">
    <source>
        <dbReference type="EMBL" id="RCN46452.1"/>
    </source>
</evidence>
<comment type="caution">
    <text evidence="2">The sequence shown here is derived from an EMBL/GenBank/DDBJ whole genome shotgun (WGS) entry which is preliminary data.</text>
</comment>
<feature type="region of interest" description="Disordered" evidence="1">
    <location>
        <begin position="173"/>
        <end position="218"/>
    </location>
</feature>
<name>A0A368GPZ8_ANCCA</name>
<sequence length="319" mass="36324">MAKVTKSAMVYIPVQACIQSFGRLSLRKVSWTHEDNLPFMVANTLKDEWDRSRGFGVDATSRLGIRLDSSAGVQSFQVFNTCYKRGMATNQQRLSLYKRLCADIESDFGLRLEIRKIKNHFDHSKSRALAKRSEDESQFQNSFKSKKEAKIWSYYYRSPLLEGVGSVESLWDFSQPPNPRRSEEPREELDEEVVVGEGRGGPSLLDDEDELGEEEERVGGGLVAGVEAVREGGGRYARNRPRLVRMHNTSPFQWDTRARNLVTIFASSILRPDYGKLDATLARNEQQIAILETMIAHVEEVFVVPHIYGFGPMQRLSFH</sequence>
<proteinExistence type="predicted"/>
<dbReference type="Proteomes" id="UP000252519">
    <property type="component" value="Unassembled WGS sequence"/>
</dbReference>
<feature type="compositionally biased region" description="Acidic residues" evidence="1">
    <location>
        <begin position="205"/>
        <end position="216"/>
    </location>
</feature>
<feature type="compositionally biased region" description="Acidic residues" evidence="1">
    <location>
        <begin position="185"/>
        <end position="194"/>
    </location>
</feature>
<dbReference type="AlphaFoldDB" id="A0A368GPZ8"/>
<evidence type="ECO:0000256" key="1">
    <source>
        <dbReference type="SAM" id="MobiDB-lite"/>
    </source>
</evidence>
<gene>
    <name evidence="2" type="ORF">ANCCAN_07540</name>
</gene>
<accession>A0A368GPZ8</accession>
<organism evidence="2 3">
    <name type="scientific">Ancylostoma caninum</name>
    <name type="common">Dog hookworm</name>
    <dbReference type="NCBI Taxonomy" id="29170"/>
    <lineage>
        <taxon>Eukaryota</taxon>
        <taxon>Metazoa</taxon>
        <taxon>Ecdysozoa</taxon>
        <taxon>Nematoda</taxon>
        <taxon>Chromadorea</taxon>
        <taxon>Rhabditida</taxon>
        <taxon>Rhabditina</taxon>
        <taxon>Rhabditomorpha</taxon>
        <taxon>Strongyloidea</taxon>
        <taxon>Ancylostomatidae</taxon>
        <taxon>Ancylostomatinae</taxon>
        <taxon>Ancylostoma</taxon>
    </lineage>
</organism>
<keyword evidence="3" id="KW-1185">Reference proteome</keyword>
<dbReference type="Gene3D" id="3.30.830.10">
    <property type="entry name" value="Metalloenzyme, LuxS/M16 peptidase-like"/>
    <property type="match status" value="1"/>
</dbReference>
<evidence type="ECO:0000313" key="3">
    <source>
        <dbReference type="Proteomes" id="UP000252519"/>
    </source>
</evidence>
<dbReference type="Gene3D" id="1.10.555.10">
    <property type="entry name" value="Rho GTPase activation protein"/>
    <property type="match status" value="1"/>
</dbReference>
<protein>
    <submittedName>
        <fullName evidence="2">Uncharacterized protein</fullName>
    </submittedName>
</protein>
<dbReference type="OrthoDB" id="10024839at2759"/>
<dbReference type="STRING" id="29170.A0A368GPZ8"/>
<reference evidence="2 3" key="1">
    <citation type="submission" date="2014-10" db="EMBL/GenBank/DDBJ databases">
        <title>Draft genome of the hookworm Ancylostoma caninum.</title>
        <authorList>
            <person name="Mitreva M."/>
        </authorList>
    </citation>
    <scope>NUCLEOTIDE SEQUENCE [LARGE SCALE GENOMIC DNA]</scope>
    <source>
        <strain evidence="2 3">Baltimore</strain>
    </source>
</reference>